<evidence type="ECO:0000256" key="1">
    <source>
        <dbReference type="ARBA" id="ARBA00002219"/>
    </source>
</evidence>
<dbReference type="SMART" id="SM00607">
    <property type="entry name" value="FTP"/>
    <property type="match status" value="1"/>
</dbReference>
<keyword evidence="5" id="KW-0430">Lectin</keyword>
<comment type="function">
    <text evidence="1">Acts as a defensive agent. Recognizes blood group fucosylated oligosaccharides including A, B, H and Lewis B-type antigens. Does not recognize Lewis A antigen and has low affinity for monovalent haptens.</text>
</comment>
<keyword evidence="6" id="KW-0106">Calcium</keyword>
<reference evidence="10" key="1">
    <citation type="submission" date="2025-08" db="UniProtKB">
        <authorList>
            <consortium name="RefSeq"/>
        </authorList>
    </citation>
    <scope>IDENTIFICATION</scope>
    <source>
        <tissue evidence="10">Whole sample</tissue>
    </source>
</reference>
<evidence type="ECO:0000256" key="4">
    <source>
        <dbReference type="ARBA" id="ARBA00022723"/>
    </source>
</evidence>
<evidence type="ECO:0000313" key="10">
    <source>
        <dbReference type="RefSeq" id="XP_022301001.1"/>
    </source>
</evidence>
<dbReference type="PANTHER" id="PTHR45713:SF15">
    <property type="entry name" value="F5_8 TYPE C DOMAIN-CONTAINING PROTEIN"/>
    <property type="match status" value="1"/>
</dbReference>
<dbReference type="OrthoDB" id="6158720at2759"/>
<evidence type="ECO:0000256" key="5">
    <source>
        <dbReference type="ARBA" id="ARBA00022734"/>
    </source>
</evidence>
<dbReference type="PANTHER" id="PTHR45713">
    <property type="entry name" value="FTP DOMAIN-CONTAINING PROTEIN"/>
    <property type="match status" value="1"/>
</dbReference>
<proteinExistence type="inferred from homology"/>
<dbReference type="GO" id="GO:0010185">
    <property type="term" value="P:regulation of cellular defense response"/>
    <property type="evidence" value="ECO:0007669"/>
    <property type="project" value="UniProtKB-ARBA"/>
</dbReference>
<dbReference type="RefSeq" id="XP_022301001.1">
    <property type="nucleotide sequence ID" value="XM_022445293.1"/>
</dbReference>
<name>A0A8B8BDC6_CRAVI</name>
<organism evidence="9 10">
    <name type="scientific">Crassostrea virginica</name>
    <name type="common">Eastern oyster</name>
    <dbReference type="NCBI Taxonomy" id="6565"/>
    <lineage>
        <taxon>Eukaryota</taxon>
        <taxon>Metazoa</taxon>
        <taxon>Spiralia</taxon>
        <taxon>Lophotrochozoa</taxon>
        <taxon>Mollusca</taxon>
        <taxon>Bivalvia</taxon>
        <taxon>Autobranchia</taxon>
        <taxon>Pteriomorphia</taxon>
        <taxon>Ostreida</taxon>
        <taxon>Ostreoidea</taxon>
        <taxon>Ostreidae</taxon>
        <taxon>Crassostrea</taxon>
    </lineage>
</organism>
<evidence type="ECO:0000313" key="9">
    <source>
        <dbReference type="Proteomes" id="UP000694844"/>
    </source>
</evidence>
<dbReference type="GO" id="GO:0001868">
    <property type="term" value="P:regulation of complement activation, lectin pathway"/>
    <property type="evidence" value="ECO:0007669"/>
    <property type="project" value="UniProtKB-ARBA"/>
</dbReference>
<dbReference type="Gene3D" id="2.60.120.260">
    <property type="entry name" value="Galactose-binding domain-like"/>
    <property type="match status" value="1"/>
</dbReference>
<dbReference type="GO" id="GO:0046872">
    <property type="term" value="F:metal ion binding"/>
    <property type="evidence" value="ECO:0007669"/>
    <property type="project" value="UniProtKB-KW"/>
</dbReference>
<evidence type="ECO:0000256" key="3">
    <source>
        <dbReference type="ARBA" id="ARBA00011233"/>
    </source>
</evidence>
<comment type="similarity">
    <text evidence="2">Belongs to the fucolectin family.</text>
</comment>
<keyword evidence="4" id="KW-0479">Metal-binding</keyword>
<keyword evidence="7" id="KW-1015">Disulfide bond</keyword>
<dbReference type="InterPro" id="IPR008979">
    <property type="entry name" value="Galactose-bd-like_sf"/>
</dbReference>
<comment type="subunit">
    <text evidence="3">Homotrimer.</text>
</comment>
<dbReference type="GO" id="GO:0042806">
    <property type="term" value="F:fucose binding"/>
    <property type="evidence" value="ECO:0007669"/>
    <property type="project" value="UniProtKB-ARBA"/>
</dbReference>
<evidence type="ECO:0000256" key="2">
    <source>
        <dbReference type="ARBA" id="ARBA00010147"/>
    </source>
</evidence>
<keyword evidence="9" id="KW-1185">Reference proteome</keyword>
<dbReference type="AlphaFoldDB" id="A0A8B8BDC6"/>
<gene>
    <name evidence="10" type="primary">LOC111109209</name>
</gene>
<sequence>MFPKVDLGVNYYQRQFELKFSGSLTSGYEVLFSAEGNTFAAAIHQCSKFCRSDIRCVGMELCRERDDLYRCRACCETITLKDQDLIYNDNNDCRYMEMHEDSETNIAVNKPATISSIYNRDHQHASYAVDNVTICLTGLFNAHTKSDFRPWIKLDLQDIYHKIVIFNRQDGYGSRLHDLQVNVGVNGTDNTCGFYKGPAKNGDRIIMFCTSLAHGSYVTLTILSLPGETDILHVCEIQIFVKN</sequence>
<protein>
    <submittedName>
        <fullName evidence="10">Uncharacterized protein LOC111109209</fullName>
    </submittedName>
</protein>
<evidence type="ECO:0000259" key="8">
    <source>
        <dbReference type="SMART" id="SM00607"/>
    </source>
</evidence>
<dbReference type="Proteomes" id="UP000694844">
    <property type="component" value="Chromosome 8"/>
</dbReference>
<dbReference type="SUPFAM" id="SSF49785">
    <property type="entry name" value="Galactose-binding domain-like"/>
    <property type="match status" value="1"/>
</dbReference>
<feature type="domain" description="Fucolectin tachylectin-4 pentraxin-1" evidence="8">
    <location>
        <begin position="103"/>
        <end position="243"/>
    </location>
</feature>
<evidence type="ECO:0000256" key="7">
    <source>
        <dbReference type="ARBA" id="ARBA00023157"/>
    </source>
</evidence>
<dbReference type="InterPro" id="IPR006585">
    <property type="entry name" value="FTP1"/>
</dbReference>
<accession>A0A8B8BDC6</accession>
<dbReference type="KEGG" id="cvn:111109209"/>
<dbReference type="InterPro" id="IPR051941">
    <property type="entry name" value="BG_Antigen-Binding_Lectin"/>
</dbReference>
<evidence type="ECO:0000256" key="6">
    <source>
        <dbReference type="ARBA" id="ARBA00022837"/>
    </source>
</evidence>
<dbReference type="GeneID" id="111109209"/>